<dbReference type="Proteomes" id="UP000237000">
    <property type="component" value="Unassembled WGS sequence"/>
</dbReference>
<evidence type="ECO:0000313" key="3">
    <source>
        <dbReference type="Proteomes" id="UP000237000"/>
    </source>
</evidence>
<feature type="compositionally biased region" description="Basic and acidic residues" evidence="1">
    <location>
        <begin position="37"/>
        <end position="47"/>
    </location>
</feature>
<proteinExistence type="predicted"/>
<keyword evidence="3" id="KW-1185">Reference proteome</keyword>
<organism evidence="2 3">
    <name type="scientific">Trema orientale</name>
    <name type="common">Charcoal tree</name>
    <name type="synonym">Celtis orientalis</name>
    <dbReference type="NCBI Taxonomy" id="63057"/>
    <lineage>
        <taxon>Eukaryota</taxon>
        <taxon>Viridiplantae</taxon>
        <taxon>Streptophyta</taxon>
        <taxon>Embryophyta</taxon>
        <taxon>Tracheophyta</taxon>
        <taxon>Spermatophyta</taxon>
        <taxon>Magnoliopsida</taxon>
        <taxon>eudicotyledons</taxon>
        <taxon>Gunneridae</taxon>
        <taxon>Pentapetalae</taxon>
        <taxon>rosids</taxon>
        <taxon>fabids</taxon>
        <taxon>Rosales</taxon>
        <taxon>Cannabaceae</taxon>
        <taxon>Trema</taxon>
    </lineage>
</organism>
<gene>
    <name evidence="2" type="ORF">TorRG33x02_162310</name>
</gene>
<dbReference type="InParanoid" id="A0A2P5ER55"/>
<sequence>SPFWHPYDQNPQRTRNSKTKTTTSLPTVKNRNTPQETPRETHSRVQDNLKSNQNKNNHKQKKINKPLLPLFEQEGGQKQTCEEKKRAKKMQAWKTFGLAWEAWLHLICCSSS</sequence>
<name>A0A2P5ER55_TREOI</name>
<comment type="caution">
    <text evidence="2">The sequence shown here is derived from an EMBL/GenBank/DDBJ whole genome shotgun (WGS) entry which is preliminary data.</text>
</comment>
<dbReference type="EMBL" id="JXTC01000110">
    <property type="protein sequence ID" value="PON88029.1"/>
    <property type="molecule type" value="Genomic_DNA"/>
</dbReference>
<evidence type="ECO:0000256" key="1">
    <source>
        <dbReference type="SAM" id="MobiDB-lite"/>
    </source>
</evidence>
<reference evidence="3" key="1">
    <citation type="submission" date="2016-06" db="EMBL/GenBank/DDBJ databases">
        <title>Parallel loss of symbiosis genes in relatives of nitrogen-fixing non-legume Parasponia.</title>
        <authorList>
            <person name="Van Velzen R."/>
            <person name="Holmer R."/>
            <person name="Bu F."/>
            <person name="Rutten L."/>
            <person name="Van Zeijl A."/>
            <person name="Liu W."/>
            <person name="Santuari L."/>
            <person name="Cao Q."/>
            <person name="Sharma T."/>
            <person name="Shen D."/>
            <person name="Roswanjaya Y."/>
            <person name="Wardhani T."/>
            <person name="Kalhor M.S."/>
            <person name="Jansen J."/>
            <person name="Van den Hoogen J."/>
            <person name="Gungor B."/>
            <person name="Hartog M."/>
            <person name="Hontelez J."/>
            <person name="Verver J."/>
            <person name="Yang W.-C."/>
            <person name="Schijlen E."/>
            <person name="Repin R."/>
            <person name="Schilthuizen M."/>
            <person name="Schranz E."/>
            <person name="Heidstra R."/>
            <person name="Miyata K."/>
            <person name="Fedorova E."/>
            <person name="Kohlen W."/>
            <person name="Bisseling T."/>
            <person name="Smit S."/>
            <person name="Geurts R."/>
        </authorList>
    </citation>
    <scope>NUCLEOTIDE SEQUENCE [LARGE SCALE GENOMIC DNA]</scope>
    <source>
        <strain evidence="3">cv. RG33-2</strain>
    </source>
</reference>
<feature type="non-terminal residue" evidence="2">
    <location>
        <position position="1"/>
    </location>
</feature>
<dbReference type="AlphaFoldDB" id="A0A2P5ER55"/>
<accession>A0A2P5ER55</accession>
<protein>
    <submittedName>
        <fullName evidence="2">Uncharacterized protein</fullName>
    </submittedName>
</protein>
<evidence type="ECO:0000313" key="2">
    <source>
        <dbReference type="EMBL" id="PON88029.1"/>
    </source>
</evidence>
<feature type="compositionally biased region" description="Polar residues" evidence="1">
    <location>
        <begin position="25"/>
        <end position="36"/>
    </location>
</feature>
<feature type="region of interest" description="Disordered" evidence="1">
    <location>
        <begin position="1"/>
        <end position="69"/>
    </location>
</feature>